<feature type="compositionally biased region" description="Low complexity" evidence="1">
    <location>
        <begin position="332"/>
        <end position="344"/>
    </location>
</feature>
<keyword evidence="4" id="KW-1185">Reference proteome</keyword>
<evidence type="ECO:0000313" key="3">
    <source>
        <dbReference type="EMBL" id="AVY95412.1"/>
    </source>
</evidence>
<feature type="transmembrane region" description="Helical" evidence="2">
    <location>
        <begin position="52"/>
        <end position="75"/>
    </location>
</feature>
<proteinExistence type="predicted"/>
<evidence type="ECO:0000256" key="1">
    <source>
        <dbReference type="SAM" id="MobiDB-lite"/>
    </source>
</evidence>
<dbReference type="Proteomes" id="UP000244173">
    <property type="component" value="Chromosome"/>
</dbReference>
<feature type="transmembrane region" description="Helical" evidence="2">
    <location>
        <begin position="133"/>
        <end position="158"/>
    </location>
</feature>
<accession>A0A2S0PDK0</accession>
<gene>
    <name evidence="3" type="ORF">DAI18_16195</name>
</gene>
<dbReference type="EMBL" id="CP028519">
    <property type="protein sequence ID" value="AVY95412.1"/>
    <property type="molecule type" value="Genomic_DNA"/>
</dbReference>
<feature type="transmembrane region" description="Helical" evidence="2">
    <location>
        <begin position="267"/>
        <end position="289"/>
    </location>
</feature>
<evidence type="ECO:0008006" key="5">
    <source>
        <dbReference type="Google" id="ProtNLM"/>
    </source>
</evidence>
<feature type="transmembrane region" description="Helical" evidence="2">
    <location>
        <begin position="236"/>
        <end position="260"/>
    </location>
</feature>
<keyword evidence="2" id="KW-0472">Membrane</keyword>
<evidence type="ECO:0000256" key="2">
    <source>
        <dbReference type="SAM" id="Phobius"/>
    </source>
</evidence>
<sequence>MKMSDQLKRSGSLLDATSAIGNWRALALFAASTVAAVLVFGLLVATQSAAGVLLGAVLGWLLAFYGVNAVGIMLMDATRDGESRTPMQAVAASLLTSHRLLLVGLLAFAGLLALLIGVAILLLLCKLPVIGPLLFAVVMPLSALLLGLTLFTLAYVFYPLAASAIWSGTTVMEAAGNLLAIARKRLVAVVLQEVVLMLIVFFVALILLGIVFSGLGLTTMMSAGIVGGGEGGLQSLGMMAMGMGSMGMGGLGGGGGYVLAGGLGTTLLLALAGIVPGLIALQGFCQIYLSSLEGLDSGDARRVLAATLQKTQEKMREAREKVEAQARRPVTPAAVETPVSPSAPAASAVPAVETSAPVAPAAAAACPACRMPVEPDDVFCGHCGQRIA</sequence>
<dbReference type="AlphaFoldDB" id="A0A2S0PDK0"/>
<feature type="transmembrane region" description="Helical" evidence="2">
    <location>
        <begin position="23"/>
        <end position="45"/>
    </location>
</feature>
<feature type="transmembrane region" description="Helical" evidence="2">
    <location>
        <begin position="164"/>
        <end position="182"/>
    </location>
</feature>
<dbReference type="RefSeq" id="WP_107889931.1">
    <property type="nucleotide sequence ID" value="NZ_CP028519.1"/>
</dbReference>
<feature type="transmembrane region" description="Helical" evidence="2">
    <location>
        <begin position="100"/>
        <end position="124"/>
    </location>
</feature>
<reference evidence="3 4" key="1">
    <citation type="submission" date="2018-04" db="EMBL/GenBank/DDBJ databases">
        <title>Denitrifier Microvirgula.</title>
        <authorList>
            <person name="Anderson E."/>
            <person name="Jang J."/>
            <person name="Ishii S."/>
        </authorList>
    </citation>
    <scope>NUCLEOTIDE SEQUENCE [LARGE SCALE GENOMIC DNA]</scope>
    <source>
        <strain evidence="3 4">BE2.4</strain>
    </source>
</reference>
<feature type="region of interest" description="Disordered" evidence="1">
    <location>
        <begin position="322"/>
        <end position="344"/>
    </location>
</feature>
<dbReference type="OrthoDB" id="8795105at2"/>
<organism evidence="3 4">
    <name type="scientific">Microvirgula aerodenitrificans</name>
    <dbReference type="NCBI Taxonomy" id="57480"/>
    <lineage>
        <taxon>Bacteria</taxon>
        <taxon>Pseudomonadati</taxon>
        <taxon>Pseudomonadota</taxon>
        <taxon>Betaproteobacteria</taxon>
        <taxon>Neisseriales</taxon>
        <taxon>Aquaspirillaceae</taxon>
        <taxon>Microvirgula</taxon>
    </lineage>
</organism>
<dbReference type="KEGG" id="maer:DAI18_16195"/>
<protein>
    <recommendedName>
        <fullName evidence="5">Zinc ribbon domain-containing protein</fullName>
    </recommendedName>
</protein>
<evidence type="ECO:0000313" key="4">
    <source>
        <dbReference type="Proteomes" id="UP000244173"/>
    </source>
</evidence>
<keyword evidence="2" id="KW-0812">Transmembrane</keyword>
<dbReference type="STRING" id="1122240.GCA_000620105_02700"/>
<name>A0A2S0PDK0_9NEIS</name>
<feature type="transmembrane region" description="Helical" evidence="2">
    <location>
        <begin position="194"/>
        <end position="216"/>
    </location>
</feature>
<keyword evidence="2" id="KW-1133">Transmembrane helix</keyword>